<proteinExistence type="predicted"/>
<sequence>MANICKANPQSISSGKSELIRAVHIRLASFGGVLLKDEFTKLTVKCIKQFQWDYREADI</sequence>
<protein>
    <submittedName>
        <fullName evidence="1">Uncharacterized protein</fullName>
    </submittedName>
</protein>
<name>A0AAV3K4T0_ACIBA</name>
<dbReference type="EMBL" id="AVST01000001">
    <property type="protein sequence ID" value="ERH73134.1"/>
    <property type="molecule type" value="Genomic_DNA"/>
</dbReference>
<accession>A0AAV3K4T0</accession>
<evidence type="ECO:0000313" key="1">
    <source>
        <dbReference type="EMBL" id="ERH73134.1"/>
    </source>
</evidence>
<comment type="caution">
    <text evidence="1">The sequence shown here is derived from an EMBL/GenBank/DDBJ whole genome shotgun (WGS) entry which is preliminary data.</text>
</comment>
<dbReference type="AlphaFoldDB" id="A0AAV3K4T0"/>
<dbReference type="Proteomes" id="UP000016517">
    <property type="component" value="Unassembled WGS sequence"/>
</dbReference>
<organism evidence="1 2">
    <name type="scientific">Acinetobacter baumannii EGD-HP18</name>
    <dbReference type="NCBI Taxonomy" id="1358412"/>
    <lineage>
        <taxon>Bacteria</taxon>
        <taxon>Pseudomonadati</taxon>
        <taxon>Pseudomonadota</taxon>
        <taxon>Gammaproteobacteria</taxon>
        <taxon>Moraxellales</taxon>
        <taxon>Moraxellaceae</taxon>
        <taxon>Acinetobacter</taxon>
        <taxon>Acinetobacter calcoaceticus/baumannii complex</taxon>
    </lineage>
</organism>
<evidence type="ECO:0000313" key="2">
    <source>
        <dbReference type="Proteomes" id="UP000016517"/>
    </source>
</evidence>
<gene>
    <name evidence="1" type="ORF">N173_01725</name>
</gene>
<reference evidence="1 2" key="1">
    <citation type="submission" date="2013-08" db="EMBL/GenBank/DDBJ databases">
        <title>Study of Ammonical-Nitrogen removal by Nitrification Denitrification process using lab isolates.</title>
        <authorList>
            <person name="Khardenavis A.A."/>
            <person name="Pal R.R."/>
            <person name="Kapley A."/>
            <person name="Qureshi A."/>
            <person name="Purohit H.J."/>
        </authorList>
    </citation>
    <scope>NUCLEOTIDE SEQUENCE [LARGE SCALE GENOMIC DNA]</scope>
    <source>
        <strain evidence="1 2">EGD-HP18</strain>
    </source>
</reference>